<organism evidence="2 3">
    <name type="scientific">Metapseudomonas otitidis</name>
    <dbReference type="NCBI Taxonomy" id="319939"/>
    <lineage>
        <taxon>Bacteria</taxon>
        <taxon>Pseudomonadati</taxon>
        <taxon>Pseudomonadota</taxon>
        <taxon>Gammaproteobacteria</taxon>
        <taxon>Pseudomonadales</taxon>
        <taxon>Pseudomonadaceae</taxon>
        <taxon>Metapseudomonas</taxon>
    </lineage>
</organism>
<evidence type="ECO:0008006" key="4">
    <source>
        <dbReference type="Google" id="ProtNLM"/>
    </source>
</evidence>
<dbReference type="RefSeq" id="WP_172434084.1">
    <property type="nucleotide sequence ID" value="NZ_AP022642.1"/>
</dbReference>
<sequence length="199" mass="21761">MNTRNRLIGAATLALLAQAPQSALAADWWVIFGTGDSPERDMFYADALSVAEQRRGSGETEAPRSVGVVQVLESAEAPNFVHYSMQFQCRQRLVKFDGITAYMRSDTPSNLASPQGWKPVPQSWVDRAYTFACDAQNREGNAMLRIGNTTADVLAQVTRTQIWGLTTPAAYDQAPGAVRNGTDGVMRDLDILLGNPPKR</sequence>
<evidence type="ECO:0000313" key="3">
    <source>
        <dbReference type="Proteomes" id="UP000501237"/>
    </source>
</evidence>
<keyword evidence="1" id="KW-0732">Signal</keyword>
<dbReference type="KEGG" id="poj:PtoMrB4_35180"/>
<feature type="signal peptide" evidence="1">
    <location>
        <begin position="1"/>
        <end position="25"/>
    </location>
</feature>
<dbReference type="EMBL" id="AP022642">
    <property type="protein sequence ID" value="BCA29541.1"/>
    <property type="molecule type" value="Genomic_DNA"/>
</dbReference>
<evidence type="ECO:0000313" key="2">
    <source>
        <dbReference type="EMBL" id="BCA29541.1"/>
    </source>
</evidence>
<evidence type="ECO:0000256" key="1">
    <source>
        <dbReference type="SAM" id="SignalP"/>
    </source>
</evidence>
<dbReference type="Proteomes" id="UP000501237">
    <property type="component" value="Chromosome"/>
</dbReference>
<protein>
    <recommendedName>
        <fullName evidence="4">DUF4136 domain-containing protein</fullName>
    </recommendedName>
</protein>
<gene>
    <name evidence="2" type="ORF">PtoMrB4_35180</name>
</gene>
<dbReference type="GeneID" id="57398734"/>
<dbReference type="AlphaFoldDB" id="A0A679GEK8"/>
<reference evidence="2 3" key="1">
    <citation type="journal article" date="2020" name="Microbiol. Resour. Announc.">
        <title>Complete genome sequence of Pseudomonas otitidis strain MrB4, isolated from Lake Biwa in Japan.</title>
        <authorList>
            <person name="Miyazaki K."/>
            <person name="Hase E."/>
            <person name="Maruya T."/>
        </authorList>
    </citation>
    <scope>NUCLEOTIDE SEQUENCE [LARGE SCALE GENOMIC DNA]</scope>
    <source>
        <strain evidence="2 3">MrB4</strain>
    </source>
</reference>
<name>A0A679GEK8_9GAMM</name>
<accession>A0A679GEK8</accession>
<proteinExistence type="predicted"/>
<feature type="chain" id="PRO_5025544358" description="DUF4136 domain-containing protein" evidence="1">
    <location>
        <begin position="26"/>
        <end position="199"/>
    </location>
</feature>